<dbReference type="EC" id="1.1.1.141" evidence="3"/>
<dbReference type="EC" id="1.1.1.232" evidence="4"/>
<evidence type="ECO:0000313" key="23">
    <source>
        <dbReference type="RefSeq" id="XP_014675476.1"/>
    </source>
</evidence>
<comment type="catalytic activity">
    <reaction evidence="10">
        <text>resolvin D1 + NAD(+) = 8-oxoresolvin D1 + NADH + H(+)</text>
        <dbReference type="Rhea" id="RHEA:50124"/>
        <dbReference type="ChEBI" id="CHEBI:15378"/>
        <dbReference type="ChEBI" id="CHEBI:57540"/>
        <dbReference type="ChEBI" id="CHEBI:57945"/>
        <dbReference type="ChEBI" id="CHEBI:132079"/>
        <dbReference type="ChEBI" id="CHEBI:132080"/>
    </reaction>
    <physiologicalReaction direction="left-to-right" evidence="10">
        <dbReference type="Rhea" id="RHEA:50125"/>
    </physiologicalReaction>
</comment>
<dbReference type="PRINTS" id="PR00081">
    <property type="entry name" value="GDHRDH"/>
</dbReference>
<comment type="function">
    <text evidence="8">Catalyzes the NAD-dependent dehydrogenation (oxidation) of a broad array of hydroxylated polyunsaturated fatty acids (mainly eicosanoids and docosanoids, including prostaglandins, lipoxins and resolvins), yielding their corresponding keto (oxo) metabolites. Decreases the levels of the pro-proliferative prostaglandins such as prostaglandin E2 (whose activity is increased in cancer because of an increase in the expression of cyclooxygenase 2) and generates oxo-fatty acid products that can profoundly influence cell function by abrogating pro-inflammatory cytokine expression. Converts resolvins E1, D1 and D2 to their oxo products, which represents a mode of resolvin inactivation. Resolvin E1 plays important roles during the resolution phase of acute inflammation, while resolvins D1 and D2 have a unique role in obesity-induced adipose inflammation.</text>
</comment>
<comment type="catalytic activity">
    <reaction evidence="12">
        <text>15-oxo-(5S,6R)-dihydroxy-(7E,9E,11Z)-eicosatrienoate + NADH + H(+) = (5S,6R,15S)-trihydroxy-(7E,9E,11Z)-eicosatrienoate + NAD(+)</text>
        <dbReference type="Rhea" id="RHEA:41596"/>
        <dbReference type="ChEBI" id="CHEBI:15378"/>
        <dbReference type="ChEBI" id="CHEBI:57540"/>
        <dbReference type="ChEBI" id="CHEBI:57945"/>
        <dbReference type="ChEBI" id="CHEBI:78325"/>
        <dbReference type="ChEBI" id="CHEBI:78329"/>
    </reaction>
    <physiologicalReaction direction="left-to-right" evidence="12">
        <dbReference type="Rhea" id="RHEA:41597"/>
    </physiologicalReaction>
</comment>
<evidence type="ECO:0000256" key="10">
    <source>
        <dbReference type="ARBA" id="ARBA00047672"/>
    </source>
</evidence>
<organism evidence="22 23">
    <name type="scientific">Priapulus caudatus</name>
    <name type="common">Priapulid worm</name>
    <dbReference type="NCBI Taxonomy" id="37621"/>
    <lineage>
        <taxon>Eukaryota</taxon>
        <taxon>Metazoa</taxon>
        <taxon>Ecdysozoa</taxon>
        <taxon>Scalidophora</taxon>
        <taxon>Priapulida</taxon>
        <taxon>Priapulimorpha</taxon>
        <taxon>Priapulimorphida</taxon>
        <taxon>Priapulidae</taxon>
        <taxon>Priapulus</taxon>
    </lineage>
</organism>
<dbReference type="Proteomes" id="UP000695022">
    <property type="component" value="Unplaced"/>
</dbReference>
<comment type="catalytic activity">
    <reaction evidence="19">
        <text>resolvin D2 + NAD(+) = 16-oxoresolvin D2 + NADH + H(+)</text>
        <dbReference type="Rhea" id="RHEA:53588"/>
        <dbReference type="ChEBI" id="CHEBI:15378"/>
        <dbReference type="ChEBI" id="CHEBI:57540"/>
        <dbReference type="ChEBI" id="CHEBI:57945"/>
        <dbReference type="ChEBI" id="CHEBI:133367"/>
        <dbReference type="ChEBI" id="CHEBI:137498"/>
    </reaction>
    <physiologicalReaction direction="left-to-right" evidence="19">
        <dbReference type="Rhea" id="RHEA:53589"/>
    </physiologicalReaction>
</comment>
<comment type="catalytic activity">
    <reaction evidence="14">
        <text>resolvin D1 + NAD(+) = 17-oxoresolvin D1 + NADH + H(+)</text>
        <dbReference type="Rhea" id="RHEA:50128"/>
        <dbReference type="ChEBI" id="CHEBI:15378"/>
        <dbReference type="ChEBI" id="CHEBI:57540"/>
        <dbReference type="ChEBI" id="CHEBI:57945"/>
        <dbReference type="ChEBI" id="CHEBI:132079"/>
        <dbReference type="ChEBI" id="CHEBI:132081"/>
    </reaction>
    <physiologicalReaction direction="left-to-right" evidence="14">
        <dbReference type="Rhea" id="RHEA:50129"/>
    </physiologicalReaction>
</comment>
<evidence type="ECO:0000256" key="12">
    <source>
        <dbReference type="ARBA" id="ARBA00048140"/>
    </source>
</evidence>
<comment type="catalytic activity">
    <reaction evidence="15">
        <text>resolvin D2 + NAD(+) = 7-oxoresolvin D2 + NADH + H(+)</text>
        <dbReference type="Rhea" id="RHEA:53584"/>
        <dbReference type="ChEBI" id="CHEBI:15378"/>
        <dbReference type="ChEBI" id="CHEBI:57540"/>
        <dbReference type="ChEBI" id="CHEBI:57945"/>
        <dbReference type="ChEBI" id="CHEBI:133367"/>
        <dbReference type="ChEBI" id="CHEBI:137497"/>
    </reaction>
    <physiologicalReaction direction="left-to-right" evidence="15">
        <dbReference type="Rhea" id="RHEA:53585"/>
    </physiologicalReaction>
</comment>
<feature type="non-terminal residue" evidence="23">
    <location>
        <position position="108"/>
    </location>
</feature>
<evidence type="ECO:0000256" key="11">
    <source>
        <dbReference type="ARBA" id="ARBA00048008"/>
    </source>
</evidence>
<evidence type="ECO:0000256" key="20">
    <source>
        <dbReference type="ARBA" id="ARBA00049151"/>
    </source>
</evidence>
<evidence type="ECO:0000256" key="17">
    <source>
        <dbReference type="ARBA" id="ARBA00048611"/>
    </source>
</evidence>
<comment type="catalytic activity">
    <reaction evidence="20">
        <text>(15S)-hydroxy-(5Z,8Z,11Z,13E)-eicosatetraenoate + NAD(+) = 15-oxo-(5Z,8Z,11Z,13E)-eicosatetraenoate + NADH + H(+)</text>
        <dbReference type="Rhea" id="RHEA:23260"/>
        <dbReference type="ChEBI" id="CHEBI:15378"/>
        <dbReference type="ChEBI" id="CHEBI:57409"/>
        <dbReference type="ChEBI" id="CHEBI:57410"/>
        <dbReference type="ChEBI" id="CHEBI:57540"/>
        <dbReference type="ChEBI" id="CHEBI:57945"/>
        <dbReference type="EC" id="1.1.1.232"/>
    </reaction>
    <physiologicalReaction direction="left-to-right" evidence="20">
        <dbReference type="Rhea" id="RHEA:23261"/>
    </physiologicalReaction>
</comment>
<evidence type="ECO:0000256" key="8">
    <source>
        <dbReference type="ARBA" id="ARBA00045705"/>
    </source>
</evidence>
<comment type="catalytic activity">
    <reaction evidence="18">
        <text>prostaglandin E2 + NAD(+) = 15-oxoprostaglandin E2 + NADH + H(+)</text>
        <dbReference type="Rhea" id="RHEA:11876"/>
        <dbReference type="ChEBI" id="CHEBI:15378"/>
        <dbReference type="ChEBI" id="CHEBI:57400"/>
        <dbReference type="ChEBI" id="CHEBI:57540"/>
        <dbReference type="ChEBI" id="CHEBI:57945"/>
        <dbReference type="ChEBI" id="CHEBI:606564"/>
        <dbReference type="EC" id="1.1.1.141"/>
    </reaction>
    <physiologicalReaction direction="left-to-right" evidence="18">
        <dbReference type="Rhea" id="RHEA:11877"/>
    </physiologicalReaction>
</comment>
<evidence type="ECO:0000256" key="1">
    <source>
        <dbReference type="ARBA" id="ARBA00006484"/>
    </source>
</evidence>
<evidence type="ECO:0000256" key="6">
    <source>
        <dbReference type="ARBA" id="ARBA00041812"/>
    </source>
</evidence>
<proteinExistence type="inferred from homology"/>
<keyword evidence="22" id="KW-1185">Reference proteome</keyword>
<gene>
    <name evidence="23" type="primary">LOC106815525</name>
</gene>
<dbReference type="SUPFAM" id="SSF51735">
    <property type="entry name" value="NAD(P)-binding Rossmann-fold domains"/>
    <property type="match status" value="1"/>
</dbReference>
<evidence type="ECO:0000256" key="5">
    <source>
        <dbReference type="ARBA" id="ARBA00040276"/>
    </source>
</evidence>
<keyword evidence="2" id="KW-0560">Oxidoreductase</keyword>
<name>A0ABM1ETF5_PRICU</name>
<accession>A0ABM1ETF5</accession>
<dbReference type="Gene3D" id="3.40.50.720">
    <property type="entry name" value="NAD(P)-binding Rossmann-like Domain"/>
    <property type="match status" value="1"/>
</dbReference>
<comment type="catalytic activity">
    <reaction evidence="17">
        <text>prostaglandin A1 + NAD(+) = 15-oxo-prostaglandin A1 + NADH + H(+)</text>
        <dbReference type="Rhea" id="RHEA:41263"/>
        <dbReference type="ChEBI" id="CHEBI:15378"/>
        <dbReference type="ChEBI" id="CHEBI:57398"/>
        <dbReference type="ChEBI" id="CHEBI:57540"/>
        <dbReference type="ChEBI" id="CHEBI:57945"/>
        <dbReference type="ChEBI" id="CHEBI:85072"/>
    </reaction>
    <physiologicalReaction direction="left-to-right" evidence="17">
        <dbReference type="Rhea" id="RHEA:41264"/>
    </physiologicalReaction>
</comment>
<dbReference type="RefSeq" id="XP_014675476.1">
    <property type="nucleotide sequence ID" value="XM_014819990.1"/>
</dbReference>
<reference evidence="23" key="1">
    <citation type="submission" date="2025-08" db="UniProtKB">
        <authorList>
            <consortium name="RefSeq"/>
        </authorList>
    </citation>
    <scope>IDENTIFICATION</scope>
</reference>
<evidence type="ECO:0000313" key="22">
    <source>
        <dbReference type="Proteomes" id="UP000695022"/>
    </source>
</evidence>
<evidence type="ECO:0000256" key="19">
    <source>
        <dbReference type="ARBA" id="ARBA00048921"/>
    </source>
</evidence>
<comment type="catalytic activity">
    <reaction evidence="11">
        <text>14-hydroxy-(4Z,7Z,10Z,12E,16Z,19Z)-docosahexaenoate + NAD(+) = 14-oxo-(4Z,7Z,10Z,12E,16Z,19Z)-docosahexaenoate + NADH + H(+)</text>
        <dbReference type="Rhea" id="RHEA:48952"/>
        <dbReference type="ChEBI" id="CHEBI:15378"/>
        <dbReference type="ChEBI" id="CHEBI:57540"/>
        <dbReference type="ChEBI" id="CHEBI:57945"/>
        <dbReference type="ChEBI" id="CHEBI:90866"/>
        <dbReference type="ChEBI" id="CHEBI:90867"/>
    </reaction>
    <physiologicalReaction direction="left-to-right" evidence="11">
        <dbReference type="Rhea" id="RHEA:48953"/>
    </physiologicalReaction>
</comment>
<evidence type="ECO:0000256" key="7">
    <source>
        <dbReference type="ARBA" id="ARBA00042026"/>
    </source>
</evidence>
<evidence type="ECO:0000256" key="14">
    <source>
        <dbReference type="ARBA" id="ARBA00048170"/>
    </source>
</evidence>
<evidence type="ECO:0000256" key="18">
    <source>
        <dbReference type="ARBA" id="ARBA00048739"/>
    </source>
</evidence>
<protein>
    <recommendedName>
        <fullName evidence="5">15-hydroxyprostaglandin dehydrogenase [NAD(+)]</fullName>
        <ecNumber evidence="3">1.1.1.141</ecNumber>
        <ecNumber evidence="4">1.1.1.232</ecNumber>
    </recommendedName>
    <alternativeName>
        <fullName evidence="7">Eicosanoid/docosanoid dehydrogenase [NAD(+)]</fullName>
    </alternativeName>
    <alternativeName>
        <fullName evidence="6">Prostaglandin dehydrogenase 1</fullName>
    </alternativeName>
</protein>
<comment type="catalytic activity">
    <reaction evidence="21">
        <text>resolvin E1 + NAD(+) = 18-oxo-resolvin E1 + NADH + H(+)</text>
        <dbReference type="Rhea" id="RHEA:49244"/>
        <dbReference type="ChEBI" id="CHEBI:15378"/>
        <dbReference type="ChEBI" id="CHEBI:57540"/>
        <dbReference type="ChEBI" id="CHEBI:57945"/>
        <dbReference type="ChEBI" id="CHEBI:91000"/>
        <dbReference type="ChEBI" id="CHEBI:91001"/>
    </reaction>
    <physiologicalReaction direction="left-to-right" evidence="21">
        <dbReference type="Rhea" id="RHEA:49245"/>
    </physiologicalReaction>
</comment>
<dbReference type="InterPro" id="IPR002347">
    <property type="entry name" value="SDR_fam"/>
</dbReference>
<comment type="similarity">
    <text evidence="1">Belongs to the short-chain dehydrogenases/reductases (SDR) family.</text>
</comment>
<evidence type="ECO:0000256" key="3">
    <source>
        <dbReference type="ARBA" id="ARBA00038968"/>
    </source>
</evidence>
<evidence type="ECO:0000256" key="4">
    <source>
        <dbReference type="ARBA" id="ARBA00039060"/>
    </source>
</evidence>
<evidence type="ECO:0000256" key="16">
    <source>
        <dbReference type="ARBA" id="ARBA00048535"/>
    </source>
</evidence>
<dbReference type="GeneID" id="106815525"/>
<dbReference type="PANTHER" id="PTHR44229">
    <property type="entry name" value="15-HYDROXYPROSTAGLANDIN DEHYDROGENASE [NAD(+)]"/>
    <property type="match status" value="1"/>
</dbReference>
<evidence type="ECO:0000256" key="2">
    <source>
        <dbReference type="ARBA" id="ARBA00023002"/>
    </source>
</evidence>
<sequence length="108" mass="11550">MKIDGMVALVTGAAMGIGKAICQMLLENGAKGVCLVDLVDVGHRTAAELASKYGDGRTIFVKADVTNKEQLEAAFVQTRQQFGRLDIVASNAGVMTEVNYEMMINVNL</sequence>
<dbReference type="InterPro" id="IPR036291">
    <property type="entry name" value="NAD(P)-bd_dom_sf"/>
</dbReference>
<evidence type="ECO:0000256" key="9">
    <source>
        <dbReference type="ARBA" id="ARBA00047325"/>
    </source>
</evidence>
<comment type="catalytic activity">
    <reaction evidence="13">
        <text>(11R)-hydroxy-(5Z,8Z,12E,14Z)-eicosatetraenoate + NAD(+) = 11-oxo-(5Z,8Z,12E,14Z)-eicosatetraenoate + NADH + H(+)</text>
        <dbReference type="Rhea" id="RHEA:48640"/>
        <dbReference type="ChEBI" id="CHEBI:15378"/>
        <dbReference type="ChEBI" id="CHEBI:57540"/>
        <dbReference type="ChEBI" id="CHEBI:57945"/>
        <dbReference type="ChEBI" id="CHEBI:78836"/>
        <dbReference type="ChEBI" id="CHEBI:90697"/>
    </reaction>
    <physiologicalReaction direction="left-to-right" evidence="13">
        <dbReference type="Rhea" id="RHEA:48641"/>
    </physiologicalReaction>
</comment>
<dbReference type="Pfam" id="PF00106">
    <property type="entry name" value="adh_short"/>
    <property type="match status" value="1"/>
</dbReference>
<comment type="catalytic activity">
    <reaction evidence="16">
        <text>lipoxin A4 + NAD(+) = 15-oxo-(5S,6R)-dihydroxy-(7E,9E,11Z,13E)-eicosatetraenoate + NADH + H(+)</text>
        <dbReference type="Rhea" id="RHEA:41572"/>
        <dbReference type="ChEBI" id="CHEBI:15378"/>
        <dbReference type="ChEBI" id="CHEBI:57540"/>
        <dbReference type="ChEBI" id="CHEBI:57945"/>
        <dbReference type="ChEBI" id="CHEBI:67026"/>
        <dbReference type="ChEBI" id="CHEBI:78311"/>
    </reaction>
    <physiologicalReaction direction="left-to-right" evidence="16">
        <dbReference type="Rhea" id="RHEA:41573"/>
    </physiologicalReaction>
</comment>
<evidence type="ECO:0000256" key="13">
    <source>
        <dbReference type="ARBA" id="ARBA00048144"/>
    </source>
</evidence>
<evidence type="ECO:0000256" key="21">
    <source>
        <dbReference type="ARBA" id="ARBA00049188"/>
    </source>
</evidence>
<evidence type="ECO:0000256" key="15">
    <source>
        <dbReference type="ARBA" id="ARBA00048393"/>
    </source>
</evidence>
<comment type="catalytic activity">
    <reaction evidence="9">
        <text>prostaglandin E1 + NAD(+) = 15-oxoprostaglandin E1 + NADH + H(+)</text>
        <dbReference type="Rhea" id="RHEA:16477"/>
        <dbReference type="ChEBI" id="CHEBI:15378"/>
        <dbReference type="ChEBI" id="CHEBI:57397"/>
        <dbReference type="ChEBI" id="CHEBI:57401"/>
        <dbReference type="ChEBI" id="CHEBI:57540"/>
        <dbReference type="ChEBI" id="CHEBI:57945"/>
    </reaction>
    <physiologicalReaction direction="left-to-right" evidence="9">
        <dbReference type="Rhea" id="RHEA:16478"/>
    </physiologicalReaction>
</comment>
<dbReference type="PANTHER" id="PTHR44229:SF4">
    <property type="entry name" value="15-HYDROXYPROSTAGLANDIN DEHYDROGENASE [NAD(+)]"/>
    <property type="match status" value="1"/>
</dbReference>